<keyword evidence="1" id="KW-0812">Transmembrane</keyword>
<organism evidence="2 3">
    <name type="scientific">Porphyromonas pasteri</name>
    <dbReference type="NCBI Taxonomy" id="1583331"/>
    <lineage>
        <taxon>Bacteria</taxon>
        <taxon>Pseudomonadati</taxon>
        <taxon>Bacteroidota</taxon>
        <taxon>Bacteroidia</taxon>
        <taxon>Bacteroidales</taxon>
        <taxon>Porphyromonadaceae</taxon>
        <taxon>Porphyromonas</taxon>
    </lineage>
</organism>
<dbReference type="InterPro" id="IPR029087">
    <property type="entry name" value="Imm17"/>
</dbReference>
<proteinExistence type="predicted"/>
<keyword evidence="3" id="KW-1185">Reference proteome</keyword>
<feature type="transmembrane region" description="Helical" evidence="1">
    <location>
        <begin position="25"/>
        <end position="43"/>
    </location>
</feature>
<evidence type="ECO:0008006" key="4">
    <source>
        <dbReference type="Google" id="ProtNLM"/>
    </source>
</evidence>
<evidence type="ECO:0000256" key="1">
    <source>
        <dbReference type="SAM" id="Phobius"/>
    </source>
</evidence>
<comment type="caution">
    <text evidence="2">The sequence shown here is derived from an EMBL/GenBank/DDBJ whole genome shotgun (WGS) entry which is preliminary data.</text>
</comment>
<feature type="transmembrane region" description="Helical" evidence="1">
    <location>
        <begin position="64"/>
        <end position="89"/>
    </location>
</feature>
<dbReference type="EMBL" id="BMPU01000004">
    <property type="protein sequence ID" value="GGM55799.1"/>
    <property type="molecule type" value="Genomic_DNA"/>
</dbReference>
<dbReference type="RefSeq" id="WP_188808266.1">
    <property type="nucleotide sequence ID" value="NZ_BMPU01000004.1"/>
</dbReference>
<keyword evidence="1" id="KW-1133">Transmembrane helix</keyword>
<keyword evidence="1" id="KW-0472">Membrane</keyword>
<accession>A0ABQ2H962</accession>
<reference evidence="3" key="1">
    <citation type="journal article" date="2019" name="Int. J. Syst. Evol. Microbiol.">
        <title>The Global Catalogue of Microorganisms (GCM) 10K type strain sequencing project: providing services to taxonomists for standard genome sequencing and annotation.</title>
        <authorList>
            <consortium name="The Broad Institute Genomics Platform"/>
            <consortium name="The Broad Institute Genome Sequencing Center for Infectious Disease"/>
            <person name="Wu L."/>
            <person name="Ma J."/>
        </authorList>
    </citation>
    <scope>NUCLEOTIDE SEQUENCE [LARGE SCALE GENOMIC DNA]</scope>
    <source>
        <strain evidence="3">JCM 30531</strain>
    </source>
</reference>
<sequence length="92" mass="10579">MESLQQHIEHLGLALKAQFFAHPSWAYLIIILVFIIYLVGIICNKDWAVRPAGHDSGWHMIEDFLGRTSLCIVSALLILLAVVFFYLFLRSY</sequence>
<evidence type="ECO:0000313" key="3">
    <source>
        <dbReference type="Proteomes" id="UP000653477"/>
    </source>
</evidence>
<name>A0ABQ2H962_9PORP</name>
<gene>
    <name evidence="2" type="ORF">GCM10007088_13290</name>
</gene>
<evidence type="ECO:0000313" key="2">
    <source>
        <dbReference type="EMBL" id="GGM55799.1"/>
    </source>
</evidence>
<dbReference type="Proteomes" id="UP000653477">
    <property type="component" value="Unassembled WGS sequence"/>
</dbReference>
<protein>
    <recommendedName>
        <fullName evidence="4">Immunity protein 17</fullName>
    </recommendedName>
</protein>
<dbReference type="Pfam" id="PF15562">
    <property type="entry name" value="Imm17"/>
    <property type="match status" value="1"/>
</dbReference>